<reference evidence="1 2" key="1">
    <citation type="submission" date="2019-03" db="EMBL/GenBank/DDBJ databases">
        <title>First draft genome of Liparis tanakae, snailfish: a comprehensive survey of snailfish specific genes.</title>
        <authorList>
            <person name="Kim W."/>
            <person name="Song I."/>
            <person name="Jeong J.-H."/>
            <person name="Kim D."/>
            <person name="Kim S."/>
            <person name="Ryu S."/>
            <person name="Song J.Y."/>
            <person name="Lee S.K."/>
        </authorList>
    </citation>
    <scope>NUCLEOTIDE SEQUENCE [LARGE SCALE GENOMIC DNA]</scope>
    <source>
        <tissue evidence="1">Muscle</tissue>
    </source>
</reference>
<dbReference type="Proteomes" id="UP000314294">
    <property type="component" value="Unassembled WGS sequence"/>
</dbReference>
<sequence length="68" mass="7815">MYPLEYLHVPPGANHWSNDSVCLDDIECCMLHHHLKSWSSPSRVPSRLKRSVKGIRLSTRQCTAPLCR</sequence>
<evidence type="ECO:0000313" key="2">
    <source>
        <dbReference type="Proteomes" id="UP000314294"/>
    </source>
</evidence>
<proteinExistence type="predicted"/>
<accession>A0A4Z2F6D4</accession>
<keyword evidence="2" id="KW-1185">Reference proteome</keyword>
<dbReference type="EMBL" id="SRLO01001620">
    <property type="protein sequence ID" value="TNN36423.1"/>
    <property type="molecule type" value="Genomic_DNA"/>
</dbReference>
<name>A0A4Z2F6D4_9TELE</name>
<comment type="caution">
    <text evidence="1">The sequence shown here is derived from an EMBL/GenBank/DDBJ whole genome shotgun (WGS) entry which is preliminary data.</text>
</comment>
<organism evidence="1 2">
    <name type="scientific">Liparis tanakae</name>
    <name type="common">Tanaka's snailfish</name>
    <dbReference type="NCBI Taxonomy" id="230148"/>
    <lineage>
        <taxon>Eukaryota</taxon>
        <taxon>Metazoa</taxon>
        <taxon>Chordata</taxon>
        <taxon>Craniata</taxon>
        <taxon>Vertebrata</taxon>
        <taxon>Euteleostomi</taxon>
        <taxon>Actinopterygii</taxon>
        <taxon>Neopterygii</taxon>
        <taxon>Teleostei</taxon>
        <taxon>Neoteleostei</taxon>
        <taxon>Acanthomorphata</taxon>
        <taxon>Eupercaria</taxon>
        <taxon>Perciformes</taxon>
        <taxon>Cottioidei</taxon>
        <taxon>Cottales</taxon>
        <taxon>Liparidae</taxon>
        <taxon>Liparis</taxon>
    </lineage>
</organism>
<dbReference type="AlphaFoldDB" id="A0A4Z2F6D4"/>
<gene>
    <name evidence="1" type="ORF">EYF80_053407</name>
</gene>
<protein>
    <submittedName>
        <fullName evidence="1">Uncharacterized protein</fullName>
    </submittedName>
</protein>
<evidence type="ECO:0000313" key="1">
    <source>
        <dbReference type="EMBL" id="TNN36423.1"/>
    </source>
</evidence>